<evidence type="ECO:0000259" key="2">
    <source>
        <dbReference type="Pfam" id="PF12697"/>
    </source>
</evidence>
<dbReference type="InterPro" id="IPR000073">
    <property type="entry name" value="AB_hydrolase_1"/>
</dbReference>
<name>A0AAV3ULM4_9EURY</name>
<dbReference type="InterPro" id="IPR050266">
    <property type="entry name" value="AB_hydrolase_sf"/>
</dbReference>
<dbReference type="SUPFAM" id="SSF53474">
    <property type="entry name" value="alpha/beta-Hydrolases"/>
    <property type="match status" value="1"/>
</dbReference>
<protein>
    <submittedName>
        <fullName evidence="3">Alpha/beta hydrolase</fullName>
    </submittedName>
</protein>
<proteinExistence type="predicted"/>
<keyword evidence="1 3" id="KW-0378">Hydrolase</keyword>
<accession>A0AAV3ULM4</accession>
<evidence type="ECO:0000256" key="1">
    <source>
        <dbReference type="ARBA" id="ARBA00022801"/>
    </source>
</evidence>
<dbReference type="RefSeq" id="WP_227774029.1">
    <property type="nucleotide sequence ID" value="NZ_BAABKX010000015.1"/>
</dbReference>
<evidence type="ECO:0000313" key="3">
    <source>
        <dbReference type="EMBL" id="GAA5056956.1"/>
    </source>
</evidence>
<dbReference type="Gene3D" id="3.40.50.1820">
    <property type="entry name" value="alpha/beta hydrolase"/>
    <property type="match status" value="1"/>
</dbReference>
<reference evidence="3 4" key="1">
    <citation type="journal article" date="2019" name="Int. J. Syst. Evol. Microbiol.">
        <title>The Global Catalogue of Microorganisms (GCM) 10K type strain sequencing project: providing services to taxonomists for standard genome sequencing and annotation.</title>
        <authorList>
            <consortium name="The Broad Institute Genomics Platform"/>
            <consortium name="The Broad Institute Genome Sequencing Center for Infectious Disease"/>
            <person name="Wu L."/>
            <person name="Ma J."/>
        </authorList>
    </citation>
    <scope>NUCLEOTIDE SEQUENCE [LARGE SCALE GENOMIC DNA]</scope>
    <source>
        <strain evidence="3 4">JCM 17504</strain>
    </source>
</reference>
<dbReference type="PRINTS" id="PR00412">
    <property type="entry name" value="EPOXHYDRLASE"/>
</dbReference>
<feature type="domain" description="AB hydrolase-1" evidence="2">
    <location>
        <begin position="22"/>
        <end position="258"/>
    </location>
</feature>
<dbReference type="GeneID" id="68614285"/>
<evidence type="ECO:0000313" key="4">
    <source>
        <dbReference type="Proteomes" id="UP001501729"/>
    </source>
</evidence>
<sequence>MPDEQCNGATLYFEERGEGTPIVFLPGVTTGIRFFTPQLADLSDDFRTIALDYRGHGRSEKTETGHTVPQYARDLRAFLDQRELDDVVLVGWSMGALVAWEYIDQFGTDGIHGLVAVDMSASPFQWDDFEHGNTDFDRLTQTLELVQTDHLALVDGLIQQTFKEPPSKEVRRLVFDEVSRSPPPVKSAILFDYAVRDYRTVLPDVNVPTLVCAGADETWRTVAAVEDVADRIPNAEFELFEESGHVPTLEEPDEFNRAVATFVAEL</sequence>
<organism evidence="3 4">
    <name type="scientific">Haladaptatus pallidirubidus</name>
    <dbReference type="NCBI Taxonomy" id="1008152"/>
    <lineage>
        <taxon>Archaea</taxon>
        <taxon>Methanobacteriati</taxon>
        <taxon>Methanobacteriota</taxon>
        <taxon>Stenosarchaea group</taxon>
        <taxon>Halobacteria</taxon>
        <taxon>Halobacteriales</taxon>
        <taxon>Haladaptataceae</taxon>
        <taxon>Haladaptatus</taxon>
    </lineage>
</organism>
<dbReference type="Pfam" id="PF12697">
    <property type="entry name" value="Abhydrolase_6"/>
    <property type="match status" value="1"/>
</dbReference>
<dbReference type="GO" id="GO:0016020">
    <property type="term" value="C:membrane"/>
    <property type="evidence" value="ECO:0007669"/>
    <property type="project" value="TreeGrafter"/>
</dbReference>
<dbReference type="Proteomes" id="UP001501729">
    <property type="component" value="Unassembled WGS sequence"/>
</dbReference>
<dbReference type="AlphaFoldDB" id="A0AAV3ULM4"/>
<keyword evidence="4" id="KW-1185">Reference proteome</keyword>
<dbReference type="PANTHER" id="PTHR43798">
    <property type="entry name" value="MONOACYLGLYCEROL LIPASE"/>
    <property type="match status" value="1"/>
</dbReference>
<dbReference type="InterPro" id="IPR000639">
    <property type="entry name" value="Epox_hydrolase-like"/>
</dbReference>
<dbReference type="InterPro" id="IPR029058">
    <property type="entry name" value="AB_hydrolase_fold"/>
</dbReference>
<dbReference type="EMBL" id="BAABKX010000015">
    <property type="protein sequence ID" value="GAA5056956.1"/>
    <property type="molecule type" value="Genomic_DNA"/>
</dbReference>
<gene>
    <name evidence="3" type="ORF">GCM10025751_38450</name>
</gene>
<dbReference type="PANTHER" id="PTHR43798:SF31">
    <property type="entry name" value="AB HYDROLASE SUPERFAMILY PROTEIN YCLE"/>
    <property type="match status" value="1"/>
</dbReference>
<comment type="caution">
    <text evidence="3">The sequence shown here is derived from an EMBL/GenBank/DDBJ whole genome shotgun (WGS) entry which is preliminary data.</text>
</comment>
<dbReference type="GO" id="GO:0016787">
    <property type="term" value="F:hydrolase activity"/>
    <property type="evidence" value="ECO:0007669"/>
    <property type="project" value="UniProtKB-KW"/>
</dbReference>